<name>A0ACB6Z9P2_THEGA</name>
<dbReference type="Proteomes" id="UP000886501">
    <property type="component" value="Unassembled WGS sequence"/>
</dbReference>
<reference evidence="1" key="2">
    <citation type="journal article" date="2020" name="Nat. Commun.">
        <title>Large-scale genome sequencing of mycorrhizal fungi provides insights into the early evolution of symbiotic traits.</title>
        <authorList>
            <person name="Miyauchi S."/>
            <person name="Kiss E."/>
            <person name="Kuo A."/>
            <person name="Drula E."/>
            <person name="Kohler A."/>
            <person name="Sanchez-Garcia M."/>
            <person name="Morin E."/>
            <person name="Andreopoulos B."/>
            <person name="Barry K.W."/>
            <person name="Bonito G."/>
            <person name="Buee M."/>
            <person name="Carver A."/>
            <person name="Chen C."/>
            <person name="Cichocki N."/>
            <person name="Clum A."/>
            <person name="Culley D."/>
            <person name="Crous P.W."/>
            <person name="Fauchery L."/>
            <person name="Girlanda M."/>
            <person name="Hayes R.D."/>
            <person name="Keri Z."/>
            <person name="LaButti K."/>
            <person name="Lipzen A."/>
            <person name="Lombard V."/>
            <person name="Magnuson J."/>
            <person name="Maillard F."/>
            <person name="Murat C."/>
            <person name="Nolan M."/>
            <person name="Ohm R.A."/>
            <person name="Pangilinan J."/>
            <person name="Pereira M.F."/>
            <person name="Perotto S."/>
            <person name="Peter M."/>
            <person name="Pfister S."/>
            <person name="Riley R."/>
            <person name="Sitrit Y."/>
            <person name="Stielow J.B."/>
            <person name="Szollosi G."/>
            <person name="Zifcakova L."/>
            <person name="Stursova M."/>
            <person name="Spatafora J.W."/>
            <person name="Tedersoo L."/>
            <person name="Vaario L.M."/>
            <person name="Yamada A."/>
            <person name="Yan M."/>
            <person name="Wang P."/>
            <person name="Xu J."/>
            <person name="Bruns T."/>
            <person name="Baldrian P."/>
            <person name="Vilgalys R."/>
            <person name="Dunand C."/>
            <person name="Henrissat B."/>
            <person name="Grigoriev I.V."/>
            <person name="Hibbett D."/>
            <person name="Nagy L.G."/>
            <person name="Martin F.M."/>
        </authorList>
    </citation>
    <scope>NUCLEOTIDE SEQUENCE</scope>
    <source>
        <strain evidence="1">P2</strain>
    </source>
</reference>
<sequence>MVVVLKAQRGSTYALLAGGFPITAGKVDAVVPSQYPDRGVCVIALIGSFRNISPTFAITGESPNPSAVDSSTVSRPVI</sequence>
<protein>
    <submittedName>
        <fullName evidence="1">Uncharacterized protein</fullName>
    </submittedName>
</protein>
<organism evidence="1 2">
    <name type="scientific">Thelephora ganbajun</name>
    <name type="common">Ganba fungus</name>
    <dbReference type="NCBI Taxonomy" id="370292"/>
    <lineage>
        <taxon>Eukaryota</taxon>
        <taxon>Fungi</taxon>
        <taxon>Dikarya</taxon>
        <taxon>Basidiomycota</taxon>
        <taxon>Agaricomycotina</taxon>
        <taxon>Agaricomycetes</taxon>
        <taxon>Thelephorales</taxon>
        <taxon>Thelephoraceae</taxon>
        <taxon>Thelephora</taxon>
    </lineage>
</organism>
<evidence type="ECO:0000313" key="2">
    <source>
        <dbReference type="Proteomes" id="UP000886501"/>
    </source>
</evidence>
<keyword evidence="2" id="KW-1185">Reference proteome</keyword>
<gene>
    <name evidence="1" type="ORF">BDM02DRAFT_3188971</name>
</gene>
<accession>A0ACB6Z9P2</accession>
<dbReference type="EMBL" id="MU118062">
    <property type="protein sequence ID" value="KAF9646311.1"/>
    <property type="molecule type" value="Genomic_DNA"/>
</dbReference>
<comment type="caution">
    <text evidence="1">The sequence shown here is derived from an EMBL/GenBank/DDBJ whole genome shotgun (WGS) entry which is preliminary data.</text>
</comment>
<evidence type="ECO:0000313" key="1">
    <source>
        <dbReference type="EMBL" id="KAF9646311.1"/>
    </source>
</evidence>
<reference evidence="1" key="1">
    <citation type="submission" date="2019-10" db="EMBL/GenBank/DDBJ databases">
        <authorList>
            <consortium name="DOE Joint Genome Institute"/>
            <person name="Kuo A."/>
            <person name="Miyauchi S."/>
            <person name="Kiss E."/>
            <person name="Drula E."/>
            <person name="Kohler A."/>
            <person name="Sanchez-Garcia M."/>
            <person name="Andreopoulos B."/>
            <person name="Barry K.W."/>
            <person name="Bonito G."/>
            <person name="Buee M."/>
            <person name="Carver A."/>
            <person name="Chen C."/>
            <person name="Cichocki N."/>
            <person name="Clum A."/>
            <person name="Culley D."/>
            <person name="Crous P.W."/>
            <person name="Fauchery L."/>
            <person name="Girlanda M."/>
            <person name="Hayes R."/>
            <person name="Keri Z."/>
            <person name="Labutti K."/>
            <person name="Lipzen A."/>
            <person name="Lombard V."/>
            <person name="Magnuson J."/>
            <person name="Maillard F."/>
            <person name="Morin E."/>
            <person name="Murat C."/>
            <person name="Nolan M."/>
            <person name="Ohm R."/>
            <person name="Pangilinan J."/>
            <person name="Pereira M."/>
            <person name="Perotto S."/>
            <person name="Peter M."/>
            <person name="Riley R."/>
            <person name="Sitrit Y."/>
            <person name="Stielow B."/>
            <person name="Szollosi G."/>
            <person name="Zifcakova L."/>
            <person name="Stursova M."/>
            <person name="Spatafora J.W."/>
            <person name="Tedersoo L."/>
            <person name="Vaario L.-M."/>
            <person name="Yamada A."/>
            <person name="Yan M."/>
            <person name="Wang P."/>
            <person name="Xu J."/>
            <person name="Bruns T."/>
            <person name="Baldrian P."/>
            <person name="Vilgalys R."/>
            <person name="Henrissat B."/>
            <person name="Grigoriev I.V."/>
            <person name="Hibbett D."/>
            <person name="Nagy L.G."/>
            <person name="Martin F.M."/>
        </authorList>
    </citation>
    <scope>NUCLEOTIDE SEQUENCE</scope>
    <source>
        <strain evidence="1">P2</strain>
    </source>
</reference>
<proteinExistence type="predicted"/>